<evidence type="ECO:0000259" key="6">
    <source>
        <dbReference type="Pfam" id="PF00590"/>
    </source>
</evidence>
<gene>
    <name evidence="10" type="ORF">PROH_19570</name>
</gene>
<dbReference type="InterPro" id="IPR035996">
    <property type="entry name" value="4pyrrol_Methylase_sf"/>
</dbReference>
<dbReference type="Pfam" id="PF11760">
    <property type="entry name" value="CbiG_N"/>
    <property type="match status" value="1"/>
</dbReference>
<keyword evidence="4" id="KW-0808">Transferase</keyword>
<protein>
    <recommendedName>
        <fullName evidence="12">Precorrin-3B C(17)-methyltransferase</fullName>
    </recommendedName>
</protein>
<dbReference type="Proteomes" id="UP000034681">
    <property type="component" value="Unassembled WGS sequence"/>
</dbReference>
<proteinExistence type="predicted"/>
<evidence type="ECO:0000256" key="5">
    <source>
        <dbReference type="ARBA" id="ARBA00022691"/>
    </source>
</evidence>
<feature type="domain" description="Cobalamin synthesis G N-terminal" evidence="8">
    <location>
        <begin position="3"/>
        <end position="78"/>
    </location>
</feature>
<reference evidence="10" key="1">
    <citation type="submission" date="2012-04" db="EMBL/GenBank/DDBJ databases">
        <authorList>
            <person name="Borisov I.G."/>
            <person name="Ivanikova N.V."/>
            <person name="Pinevich A.V."/>
        </authorList>
    </citation>
    <scope>NUCLEOTIDE SEQUENCE</scope>
    <source>
        <strain evidence="10">CALU 1027</strain>
    </source>
</reference>
<dbReference type="InterPro" id="IPR006363">
    <property type="entry name" value="Cbl_synth_CobJ/CibH_dom"/>
</dbReference>
<evidence type="ECO:0000256" key="3">
    <source>
        <dbReference type="ARBA" id="ARBA00022603"/>
    </source>
</evidence>
<dbReference type="SUPFAM" id="SSF53790">
    <property type="entry name" value="Tetrapyrrole methylase"/>
    <property type="match status" value="1"/>
</dbReference>
<sequence length="572" mass="60166">MGDRWHRHQGFVFCLAAGAVVRLIAPLLGDKATDPAIVVVDEPGQFVISLCSGHQGQADHLAQQVARILGATPVLTGSATAQDFVGVDQIGVPFGWQRGAGDWTAVSGAVARREPVQVIQRDGSPLWQAHLPLQSSLQVVNAPGTRGNPGETTPPGTATIWITAESDPPPTAPQPQVIWHPRTLWVGIGCERGTAAALIEEAIAQTCADHHWAMGAIAGVATVDLKADEAGLLAVCQQRGWTLRCFSPGQLQGIPVPTPSAVVEREVGTPSVAEAAARCAAGYQPEDPHSGPLLVAKQIHRQPGITGAVTVAIAQAPQEYTGRSGALSLVGTGPGALSQMTPAAQAAITAADVVIGYSLYVDLVRPLVRPGQIIEALPITQERARAERAIELAHWGLTVAVISSGDSGIYGMAGLVLECLSRQGWDGQTPSVQVFPGITALQSAAAQVGTPLMHDFCAISLSDLLTPWPVIKTRLQAAAQADFVVALYNPQSKTRTEPLAQAQAIFLDHRDASTPVALVRSAYRPDQTITLTTLGDFLEQGVDMLTTVLIGNQSTYRHGDWLITPRGYLGGV</sequence>
<evidence type="ECO:0000259" key="8">
    <source>
        <dbReference type="Pfam" id="PF11760"/>
    </source>
</evidence>
<feature type="domain" description="CobE/GbiG C-terminal" evidence="7">
    <location>
        <begin position="184"/>
        <end position="314"/>
    </location>
</feature>
<dbReference type="Pfam" id="PF00590">
    <property type="entry name" value="TP_methylase"/>
    <property type="match status" value="1"/>
</dbReference>
<keyword evidence="5" id="KW-0949">S-adenosyl-L-methionine</keyword>
<dbReference type="NCBIfam" id="TIGR01466">
    <property type="entry name" value="cobJ_cbiH"/>
    <property type="match status" value="1"/>
</dbReference>
<dbReference type="SUPFAM" id="SSF159664">
    <property type="entry name" value="CobE/GbiG C-terminal domain-like"/>
    <property type="match status" value="1"/>
</dbReference>
<dbReference type="Pfam" id="PF01890">
    <property type="entry name" value="CbiG_C"/>
    <property type="match status" value="1"/>
</dbReference>
<dbReference type="eggNOG" id="COG1010">
    <property type="taxonomic scope" value="Bacteria"/>
</dbReference>
<evidence type="ECO:0000259" key="7">
    <source>
        <dbReference type="Pfam" id="PF01890"/>
    </source>
</evidence>
<dbReference type="PANTHER" id="PTHR47036">
    <property type="entry name" value="COBALT-FACTOR III C(17)-METHYLTRANSFERASE-RELATED"/>
    <property type="match status" value="1"/>
</dbReference>
<evidence type="ECO:0000256" key="1">
    <source>
        <dbReference type="ARBA" id="ARBA00004953"/>
    </source>
</evidence>
<dbReference type="EMBL" id="AJTX02000009">
    <property type="protein sequence ID" value="KKI98394.1"/>
    <property type="molecule type" value="Genomic_DNA"/>
</dbReference>
<dbReference type="InterPro" id="IPR002750">
    <property type="entry name" value="CobE/GbiG_C"/>
</dbReference>
<dbReference type="GO" id="GO:0008168">
    <property type="term" value="F:methyltransferase activity"/>
    <property type="evidence" value="ECO:0007669"/>
    <property type="project" value="UniProtKB-KW"/>
</dbReference>
<dbReference type="InterPro" id="IPR021745">
    <property type="entry name" value="CbiG_mid"/>
</dbReference>
<comment type="caution">
    <text evidence="10">The sequence shown here is derived from an EMBL/GenBank/DDBJ whole genome shotgun (WGS) entry which is preliminary data.</text>
</comment>
<dbReference type="Gene3D" id="3.30.950.10">
    <property type="entry name" value="Methyltransferase, Cobalt-precorrin-4 Transmethylase, Domain 2"/>
    <property type="match status" value="1"/>
</dbReference>
<dbReference type="Pfam" id="PF11761">
    <property type="entry name" value="CbiG_mid"/>
    <property type="match status" value="1"/>
</dbReference>
<keyword evidence="2" id="KW-0169">Cobalamin biosynthesis</keyword>
<dbReference type="PANTHER" id="PTHR47036:SF1">
    <property type="entry name" value="COBALT-FACTOR III C(17)-METHYLTRANSFERASE-RELATED"/>
    <property type="match status" value="1"/>
</dbReference>
<dbReference type="CDD" id="cd11646">
    <property type="entry name" value="Precorrin_3B_C17_MT"/>
    <property type="match status" value="1"/>
</dbReference>
<keyword evidence="11" id="KW-1185">Reference proteome</keyword>
<name>A0A0M2PQ78_PROHO</name>
<organism evidence="10 11">
    <name type="scientific">Prochlorothrix hollandica PCC 9006 = CALU 1027</name>
    <dbReference type="NCBI Taxonomy" id="317619"/>
    <lineage>
        <taxon>Bacteria</taxon>
        <taxon>Bacillati</taxon>
        <taxon>Cyanobacteriota</taxon>
        <taxon>Cyanophyceae</taxon>
        <taxon>Prochlorotrichales</taxon>
        <taxon>Prochlorotrichaceae</taxon>
        <taxon>Prochlorothrix</taxon>
    </lineage>
</organism>
<dbReference type="InterPro" id="IPR051810">
    <property type="entry name" value="Precorrin_MeTrfase"/>
</dbReference>
<dbReference type="InterPro" id="IPR038029">
    <property type="entry name" value="GbiG_N_sf"/>
</dbReference>
<dbReference type="eggNOG" id="COG0456">
    <property type="taxonomic scope" value="Bacteria"/>
</dbReference>
<dbReference type="GO" id="GO:0032259">
    <property type="term" value="P:methylation"/>
    <property type="evidence" value="ECO:0007669"/>
    <property type="project" value="UniProtKB-KW"/>
</dbReference>
<evidence type="ECO:0008006" key="12">
    <source>
        <dbReference type="Google" id="ProtNLM"/>
    </source>
</evidence>
<evidence type="ECO:0000313" key="10">
    <source>
        <dbReference type="EMBL" id="KKI98394.1"/>
    </source>
</evidence>
<dbReference type="GO" id="GO:0009236">
    <property type="term" value="P:cobalamin biosynthetic process"/>
    <property type="evidence" value="ECO:0007669"/>
    <property type="project" value="UniProtKB-UniPathway"/>
</dbReference>
<dbReference type="Gene3D" id="3.40.1010.10">
    <property type="entry name" value="Cobalt-precorrin-4 Transmethylase, Domain 1"/>
    <property type="match status" value="1"/>
</dbReference>
<dbReference type="InterPro" id="IPR021744">
    <property type="entry name" value="CbiG_N"/>
</dbReference>
<dbReference type="UniPathway" id="UPA00148"/>
<dbReference type="SUPFAM" id="SSF159672">
    <property type="entry name" value="CbiG N-terminal domain-like"/>
    <property type="match status" value="1"/>
</dbReference>
<feature type="domain" description="Cobalamin biosynthesis central region" evidence="9">
    <location>
        <begin position="86"/>
        <end position="181"/>
    </location>
</feature>
<dbReference type="eggNOG" id="COG2073">
    <property type="taxonomic scope" value="Bacteria"/>
</dbReference>
<comment type="pathway">
    <text evidence="1">Cofactor biosynthesis; adenosylcobalamin biosynthesis.</text>
</comment>
<dbReference type="InterPro" id="IPR014776">
    <property type="entry name" value="4pyrrole_Mease_sub2"/>
</dbReference>
<dbReference type="InterPro" id="IPR014777">
    <property type="entry name" value="4pyrrole_Mease_sub1"/>
</dbReference>
<dbReference type="AlphaFoldDB" id="A0A0M2PQ78"/>
<dbReference type="Gene3D" id="3.40.50.11220">
    <property type="match status" value="1"/>
</dbReference>
<dbReference type="Gene3D" id="3.30.420.180">
    <property type="entry name" value="CobE/GbiG C-terminal domain"/>
    <property type="match status" value="1"/>
</dbReference>
<dbReference type="STRING" id="317619.GCA_000332315_01391"/>
<dbReference type="InterPro" id="IPR000878">
    <property type="entry name" value="4pyrrol_Mease"/>
</dbReference>
<evidence type="ECO:0000313" key="11">
    <source>
        <dbReference type="Proteomes" id="UP000034681"/>
    </source>
</evidence>
<dbReference type="InterPro" id="IPR036518">
    <property type="entry name" value="CobE/GbiG_C_sf"/>
</dbReference>
<keyword evidence="3" id="KW-0489">Methyltransferase</keyword>
<feature type="domain" description="Tetrapyrrole methylase" evidence="6">
    <location>
        <begin position="327"/>
        <end position="536"/>
    </location>
</feature>
<accession>A0A0M2PQ78</accession>
<evidence type="ECO:0000256" key="2">
    <source>
        <dbReference type="ARBA" id="ARBA00022573"/>
    </source>
</evidence>
<evidence type="ECO:0000259" key="9">
    <source>
        <dbReference type="Pfam" id="PF11761"/>
    </source>
</evidence>
<evidence type="ECO:0000256" key="4">
    <source>
        <dbReference type="ARBA" id="ARBA00022679"/>
    </source>
</evidence>